<dbReference type="Gene3D" id="3.40.710.10">
    <property type="entry name" value="DD-peptidase/beta-lactamase superfamily"/>
    <property type="match status" value="1"/>
</dbReference>
<dbReference type="SUPFAM" id="SSF56601">
    <property type="entry name" value="beta-lactamase/transpeptidase-like"/>
    <property type="match status" value="1"/>
</dbReference>
<dbReference type="InterPro" id="IPR052907">
    <property type="entry name" value="Beta-lactamase/esterase"/>
</dbReference>
<sequence>MFWDPAFEDVVRAFRETVGTGPGGALAVSVHGRRVVDVWGGTADEAGMRPWEPDTVVNVFSATKGVVAALAHLVARRGLFDLHAPVRRYWPEFAADATVADVLSHRAGLPAVREPLPPGSLYDWEVMTGALAREKPWWVPGSSHGYHAVTFGWLAGEVLRRVTGRTVRDLVENELRVPDLSIGLPARRAVKAAYVPAPQAGPLPDGSPLLAAMADPESITAKAFFNPADQLTPGLVNTARWRAAQVPASNGHAHARALDTLYARLVSGELIGAAALAEATAVRSDGPDEVLHGRTRFGLGFMLPNEVRPYAPAAGAFGHPGAGGALAFADPGSGLSLAYTPSRTIISPAGPDPRWPPIVEAAYACL</sequence>
<dbReference type="InterPro" id="IPR001466">
    <property type="entry name" value="Beta-lactam-related"/>
</dbReference>
<dbReference type="EMBL" id="BMNT01000009">
    <property type="protein sequence ID" value="GGK77278.1"/>
    <property type="molecule type" value="Genomic_DNA"/>
</dbReference>
<dbReference type="AlphaFoldDB" id="A0A917QZ19"/>
<organism evidence="2 3">
    <name type="scientific">Sphaerisporangium melleum</name>
    <dbReference type="NCBI Taxonomy" id="321316"/>
    <lineage>
        <taxon>Bacteria</taxon>
        <taxon>Bacillati</taxon>
        <taxon>Actinomycetota</taxon>
        <taxon>Actinomycetes</taxon>
        <taxon>Streptosporangiales</taxon>
        <taxon>Streptosporangiaceae</taxon>
        <taxon>Sphaerisporangium</taxon>
    </lineage>
</organism>
<keyword evidence="3" id="KW-1185">Reference proteome</keyword>
<dbReference type="PANTHER" id="PTHR43319:SF3">
    <property type="entry name" value="BETA-LACTAMASE-RELATED DOMAIN-CONTAINING PROTEIN"/>
    <property type="match status" value="1"/>
</dbReference>
<evidence type="ECO:0000313" key="2">
    <source>
        <dbReference type="EMBL" id="GGK77278.1"/>
    </source>
</evidence>
<accession>A0A917QZ19</accession>
<gene>
    <name evidence="2" type="ORF">GCM10007964_20030</name>
</gene>
<protein>
    <submittedName>
        <fullName evidence="2">Esterase</fullName>
    </submittedName>
</protein>
<dbReference type="InterPro" id="IPR012338">
    <property type="entry name" value="Beta-lactam/transpept-like"/>
</dbReference>
<dbReference type="Pfam" id="PF00144">
    <property type="entry name" value="Beta-lactamase"/>
    <property type="match status" value="1"/>
</dbReference>
<dbReference type="PANTHER" id="PTHR43319">
    <property type="entry name" value="BETA-LACTAMASE-RELATED"/>
    <property type="match status" value="1"/>
</dbReference>
<reference evidence="2" key="1">
    <citation type="journal article" date="2014" name="Int. J. Syst. Evol. Microbiol.">
        <title>Complete genome sequence of Corynebacterium casei LMG S-19264T (=DSM 44701T), isolated from a smear-ripened cheese.</title>
        <authorList>
            <consortium name="US DOE Joint Genome Institute (JGI-PGF)"/>
            <person name="Walter F."/>
            <person name="Albersmeier A."/>
            <person name="Kalinowski J."/>
            <person name="Ruckert C."/>
        </authorList>
    </citation>
    <scope>NUCLEOTIDE SEQUENCE</scope>
    <source>
        <strain evidence="2">JCM 13064</strain>
    </source>
</reference>
<proteinExistence type="predicted"/>
<comment type="caution">
    <text evidence="2">The sequence shown here is derived from an EMBL/GenBank/DDBJ whole genome shotgun (WGS) entry which is preliminary data.</text>
</comment>
<dbReference type="Proteomes" id="UP000645217">
    <property type="component" value="Unassembled WGS sequence"/>
</dbReference>
<dbReference type="RefSeq" id="WP_189162687.1">
    <property type="nucleotide sequence ID" value="NZ_BMNT01000009.1"/>
</dbReference>
<feature type="domain" description="Beta-lactamase-related" evidence="1">
    <location>
        <begin position="15"/>
        <end position="342"/>
    </location>
</feature>
<name>A0A917QZ19_9ACTN</name>
<evidence type="ECO:0000259" key="1">
    <source>
        <dbReference type="Pfam" id="PF00144"/>
    </source>
</evidence>
<evidence type="ECO:0000313" key="3">
    <source>
        <dbReference type="Proteomes" id="UP000645217"/>
    </source>
</evidence>
<reference evidence="2" key="2">
    <citation type="submission" date="2020-09" db="EMBL/GenBank/DDBJ databases">
        <authorList>
            <person name="Sun Q."/>
            <person name="Ohkuma M."/>
        </authorList>
    </citation>
    <scope>NUCLEOTIDE SEQUENCE</scope>
    <source>
        <strain evidence="2">JCM 13064</strain>
    </source>
</reference>